<accession>A0A8T2DI08</accession>
<name>A0A8T2DI08_ARASU</name>
<evidence type="ECO:0000313" key="2">
    <source>
        <dbReference type="EMBL" id="KAG7610596.1"/>
    </source>
</evidence>
<organism evidence="2 3">
    <name type="scientific">Arabidopsis suecica</name>
    <name type="common">Swedish thale-cress</name>
    <name type="synonym">Cardaminopsis suecica</name>
    <dbReference type="NCBI Taxonomy" id="45249"/>
    <lineage>
        <taxon>Eukaryota</taxon>
        <taxon>Viridiplantae</taxon>
        <taxon>Streptophyta</taxon>
        <taxon>Embryophyta</taxon>
        <taxon>Tracheophyta</taxon>
        <taxon>Spermatophyta</taxon>
        <taxon>Magnoliopsida</taxon>
        <taxon>eudicotyledons</taxon>
        <taxon>Gunneridae</taxon>
        <taxon>Pentapetalae</taxon>
        <taxon>rosids</taxon>
        <taxon>malvids</taxon>
        <taxon>Brassicales</taxon>
        <taxon>Brassicaceae</taxon>
        <taxon>Camelineae</taxon>
        <taxon>Arabidopsis</taxon>
    </lineage>
</organism>
<feature type="transmembrane region" description="Helical" evidence="1">
    <location>
        <begin position="86"/>
        <end position="104"/>
    </location>
</feature>
<comment type="caution">
    <text evidence="2">The sequence shown here is derived from an EMBL/GenBank/DDBJ whole genome shotgun (WGS) entry which is preliminary data.</text>
</comment>
<proteinExistence type="predicted"/>
<dbReference type="AlphaFoldDB" id="A0A8T2DI08"/>
<evidence type="ECO:0000256" key="1">
    <source>
        <dbReference type="SAM" id="Phobius"/>
    </source>
</evidence>
<keyword evidence="1" id="KW-0472">Membrane</keyword>
<dbReference type="OrthoDB" id="10357241at2759"/>
<protein>
    <submittedName>
        <fullName evidence="2">Uncharacterized protein</fullName>
    </submittedName>
</protein>
<reference evidence="2 3" key="1">
    <citation type="submission" date="2020-12" db="EMBL/GenBank/DDBJ databases">
        <title>Concerted genomic and epigenomic changes stabilize Arabidopsis allopolyploids.</title>
        <authorList>
            <person name="Chen Z."/>
        </authorList>
    </citation>
    <scope>NUCLEOTIDE SEQUENCE [LARGE SCALE GENOMIC DNA]</scope>
    <source>
        <strain evidence="2">As9502</strain>
        <tissue evidence="2">Leaf</tissue>
    </source>
</reference>
<dbReference type="EMBL" id="JAEFBJ010000005">
    <property type="protein sequence ID" value="KAG7610596.1"/>
    <property type="molecule type" value="Genomic_DNA"/>
</dbReference>
<evidence type="ECO:0000313" key="3">
    <source>
        <dbReference type="Proteomes" id="UP000694251"/>
    </source>
</evidence>
<gene>
    <name evidence="2" type="ORF">ISN44_As05g025910</name>
</gene>
<sequence>MLSVSTQIRLNRPVNLRTDFLREEAKQICSDESRYRGYNGGDGVRVIGQEFRQKKLRVKGFEDLKLCGGDKSVAEHSHGVLTIRRAGRPVFSWLFLVLLSPLLVDSSVPWWMLYFLALASRISSSGASLCL</sequence>
<dbReference type="Proteomes" id="UP000694251">
    <property type="component" value="Chromosome 5"/>
</dbReference>
<keyword evidence="1" id="KW-1133">Transmembrane helix</keyword>
<keyword evidence="1" id="KW-0812">Transmembrane</keyword>
<keyword evidence="3" id="KW-1185">Reference proteome</keyword>